<keyword evidence="2" id="KW-0547">Nucleotide-binding</keyword>
<dbReference type="PROSITE" id="PS00107">
    <property type="entry name" value="PROTEIN_KINASE_ATP"/>
    <property type="match status" value="1"/>
</dbReference>
<accession>A0A0K0XU49</accession>
<evidence type="ECO:0000256" key="1">
    <source>
        <dbReference type="ARBA" id="ARBA00022679"/>
    </source>
</evidence>
<evidence type="ECO:0000313" key="6">
    <source>
        <dbReference type="EMBL" id="AKS41224.1"/>
    </source>
</evidence>
<dbReference type="RefSeq" id="WP_049724877.1">
    <property type="nucleotide sequence ID" value="NZ_CP012154.1"/>
</dbReference>
<sequence>MSDAKAFRRLETLFHEVEALGPEARKQRLSELAQTDPELHAQLTTLLGGTQAGGAQLLDDLAESSGALLAEPAAMPERIGPYRLRGELGRGGMGVVYEAEQTEPMQRRVALKLARTGFLSEAGRARFLAERQALAVLDHPNIAKVFDAGSTASGQLWFAMELVRGQPITQWVADRGLSLEQRIELFLPVCEAIQHAHQKGLIHRDIKPSNLLVVDQDGRGQVRVIDFGIAKALESADHASSGATRVGEAVGTPEYMSPEQASLGEVDIDTRSDVYALGLVLYELLTGRLPIDPDTVDDASFGELCRRVREDPVPPPSRVALAGPSAIERSALRGDLDRVVLKALAQDRERRYPSASALADDLRRVLACQPVMAAPPTLAYRVGRFLRRHRLPVSLAALAGLALISLTALTYWQAGIAASERDRARIEAQRSEAVVRFLQDMLASVDPAQAQGRDPTVRELLDRTRSSLPEAGLDLQARAAVEETLATTYVSLGEPESGLPLAQAASARLREALGPEHPLTLSAQHAEARFYLYLGHYDQAADLLETTLVGRERVLGVHMDTASTMHNLAYAYAEQGDIERALALDYRQLELVEQLSGPGSEEALVTMSSVAHGLTMLERFEEAVEMFERILEGYRQHLGARHPNTLSVLHNLAYLTRAMGDSEAAEQRYREVIALRREVLGSEHLQTLNSIANLGALLIEQNRPEDARPLIEESLRTRRSILEEGHPDVLASRLDALRLRWLDGRSEGLAEELRALDEQISAVMGNDSDLARLSASFAEQLSARQAR</sequence>
<dbReference type="Pfam" id="PF13424">
    <property type="entry name" value="TPR_12"/>
    <property type="match status" value="3"/>
</dbReference>
<dbReference type="Gene3D" id="3.30.200.20">
    <property type="entry name" value="Phosphorylase Kinase, domain 1"/>
    <property type="match status" value="1"/>
</dbReference>
<organism evidence="6 7">
    <name type="scientific">Wenzhouxiangella marina</name>
    <dbReference type="NCBI Taxonomy" id="1579979"/>
    <lineage>
        <taxon>Bacteria</taxon>
        <taxon>Pseudomonadati</taxon>
        <taxon>Pseudomonadota</taxon>
        <taxon>Gammaproteobacteria</taxon>
        <taxon>Chromatiales</taxon>
        <taxon>Wenzhouxiangellaceae</taxon>
        <taxon>Wenzhouxiangella</taxon>
    </lineage>
</organism>
<reference evidence="6 7" key="1">
    <citation type="submission" date="2015-07" db="EMBL/GenBank/DDBJ databases">
        <authorList>
            <person name="Noorani M."/>
        </authorList>
    </citation>
    <scope>NUCLEOTIDE SEQUENCE [LARGE SCALE GENOMIC DNA]</scope>
    <source>
        <strain evidence="6 7">KCTC 42284</strain>
    </source>
</reference>
<evidence type="ECO:0000259" key="5">
    <source>
        <dbReference type="PROSITE" id="PS50011"/>
    </source>
</evidence>
<dbReference type="SMART" id="SM00220">
    <property type="entry name" value="S_TKc"/>
    <property type="match status" value="1"/>
</dbReference>
<dbReference type="GO" id="GO:0004674">
    <property type="term" value="F:protein serine/threonine kinase activity"/>
    <property type="evidence" value="ECO:0007669"/>
    <property type="project" value="TreeGrafter"/>
</dbReference>
<dbReference type="OrthoDB" id="9801841at2"/>
<evidence type="ECO:0000313" key="7">
    <source>
        <dbReference type="Proteomes" id="UP000066624"/>
    </source>
</evidence>
<dbReference type="SUPFAM" id="SSF56112">
    <property type="entry name" value="Protein kinase-like (PK-like)"/>
    <property type="match status" value="1"/>
</dbReference>
<dbReference type="InterPro" id="IPR011009">
    <property type="entry name" value="Kinase-like_dom_sf"/>
</dbReference>
<dbReference type="STRING" id="1579979.WM2015_843"/>
<feature type="domain" description="Protein kinase" evidence="5">
    <location>
        <begin position="82"/>
        <end position="372"/>
    </location>
</feature>
<dbReference type="PANTHER" id="PTHR43289:SF6">
    <property type="entry name" value="SERINE_THREONINE-PROTEIN KINASE NEKL-3"/>
    <property type="match status" value="1"/>
</dbReference>
<dbReference type="Gene3D" id="1.10.510.10">
    <property type="entry name" value="Transferase(Phosphotransferase) domain 1"/>
    <property type="match status" value="1"/>
</dbReference>
<dbReference type="PROSITE" id="PS00108">
    <property type="entry name" value="PROTEIN_KINASE_ST"/>
    <property type="match status" value="1"/>
</dbReference>
<dbReference type="Pfam" id="PF00069">
    <property type="entry name" value="Pkinase"/>
    <property type="match status" value="1"/>
</dbReference>
<protein>
    <recommendedName>
        <fullName evidence="5">Protein kinase domain-containing protein</fullName>
    </recommendedName>
</protein>
<dbReference type="GO" id="GO:0005524">
    <property type="term" value="F:ATP binding"/>
    <property type="evidence" value="ECO:0007669"/>
    <property type="project" value="UniProtKB-UniRule"/>
</dbReference>
<dbReference type="AlphaFoldDB" id="A0A0K0XU49"/>
<dbReference type="PROSITE" id="PS50011">
    <property type="entry name" value="PROTEIN_KINASE_DOM"/>
    <property type="match status" value="1"/>
</dbReference>
<dbReference type="PANTHER" id="PTHR43289">
    <property type="entry name" value="MITOGEN-ACTIVATED PROTEIN KINASE KINASE KINASE 20-RELATED"/>
    <property type="match status" value="1"/>
</dbReference>
<dbReference type="Gene3D" id="1.25.40.10">
    <property type="entry name" value="Tetratricopeptide repeat domain"/>
    <property type="match status" value="2"/>
</dbReference>
<evidence type="ECO:0000256" key="4">
    <source>
        <dbReference type="ARBA" id="ARBA00022840"/>
    </source>
</evidence>
<dbReference type="SUPFAM" id="SSF48452">
    <property type="entry name" value="TPR-like"/>
    <property type="match status" value="3"/>
</dbReference>
<dbReference type="SMART" id="SM00028">
    <property type="entry name" value="TPR"/>
    <property type="match status" value="4"/>
</dbReference>
<dbReference type="CDD" id="cd14014">
    <property type="entry name" value="STKc_PknB_like"/>
    <property type="match status" value="1"/>
</dbReference>
<proteinExistence type="predicted"/>
<keyword evidence="3" id="KW-0418">Kinase</keyword>
<name>A0A0K0XU49_9GAMM</name>
<dbReference type="InterPro" id="IPR017441">
    <property type="entry name" value="Protein_kinase_ATP_BS"/>
</dbReference>
<keyword evidence="1" id="KW-0808">Transferase</keyword>
<dbReference type="InterPro" id="IPR000719">
    <property type="entry name" value="Prot_kinase_dom"/>
</dbReference>
<keyword evidence="4" id="KW-0067">ATP-binding</keyword>
<dbReference type="Proteomes" id="UP000066624">
    <property type="component" value="Chromosome"/>
</dbReference>
<dbReference type="InterPro" id="IPR008271">
    <property type="entry name" value="Ser/Thr_kinase_AS"/>
</dbReference>
<dbReference type="KEGG" id="wma:WM2015_843"/>
<gene>
    <name evidence="6" type="ORF">WM2015_843</name>
</gene>
<evidence type="ECO:0000256" key="3">
    <source>
        <dbReference type="ARBA" id="ARBA00022777"/>
    </source>
</evidence>
<dbReference type="EMBL" id="CP012154">
    <property type="protein sequence ID" value="AKS41224.1"/>
    <property type="molecule type" value="Genomic_DNA"/>
</dbReference>
<keyword evidence="7" id="KW-1185">Reference proteome</keyword>
<dbReference type="InterPro" id="IPR011990">
    <property type="entry name" value="TPR-like_helical_dom_sf"/>
</dbReference>
<dbReference type="InterPro" id="IPR019734">
    <property type="entry name" value="TPR_rpt"/>
</dbReference>
<evidence type="ECO:0000256" key="2">
    <source>
        <dbReference type="ARBA" id="ARBA00022741"/>
    </source>
</evidence>